<accession>A0AAV9RR26</accession>
<organism evidence="2 3">
    <name type="scientific">Crenichthys baileyi</name>
    <name type="common">White River springfish</name>
    <dbReference type="NCBI Taxonomy" id="28760"/>
    <lineage>
        <taxon>Eukaryota</taxon>
        <taxon>Metazoa</taxon>
        <taxon>Chordata</taxon>
        <taxon>Craniata</taxon>
        <taxon>Vertebrata</taxon>
        <taxon>Euteleostomi</taxon>
        <taxon>Actinopterygii</taxon>
        <taxon>Neopterygii</taxon>
        <taxon>Teleostei</taxon>
        <taxon>Neoteleostei</taxon>
        <taxon>Acanthomorphata</taxon>
        <taxon>Ovalentaria</taxon>
        <taxon>Atherinomorphae</taxon>
        <taxon>Cyprinodontiformes</taxon>
        <taxon>Goodeidae</taxon>
        <taxon>Crenichthys</taxon>
    </lineage>
</organism>
<keyword evidence="3" id="KW-1185">Reference proteome</keyword>
<evidence type="ECO:0000313" key="3">
    <source>
        <dbReference type="Proteomes" id="UP001311232"/>
    </source>
</evidence>
<feature type="region of interest" description="Disordered" evidence="1">
    <location>
        <begin position="120"/>
        <end position="156"/>
    </location>
</feature>
<sequence>MAPGSMVARLPFEFGSHSSSVPWSLCSPANLLFFPGAIPGWQLPGSSLSRFSCGQNPLTLHRAPFLRDYSQDLSDQIHPYLVLVYHGIPDPPSSPPPLADHPNNFNEVFSRDLGETASVSYVKREGVPEAGDKSTKGPESHGGQTSRRHQEIDRGS</sequence>
<dbReference type="Proteomes" id="UP001311232">
    <property type="component" value="Unassembled WGS sequence"/>
</dbReference>
<dbReference type="AlphaFoldDB" id="A0AAV9RR26"/>
<evidence type="ECO:0000313" key="2">
    <source>
        <dbReference type="EMBL" id="KAK5611502.1"/>
    </source>
</evidence>
<comment type="caution">
    <text evidence="2">The sequence shown here is derived from an EMBL/GenBank/DDBJ whole genome shotgun (WGS) entry which is preliminary data.</text>
</comment>
<name>A0AAV9RR26_9TELE</name>
<evidence type="ECO:0000256" key="1">
    <source>
        <dbReference type="SAM" id="MobiDB-lite"/>
    </source>
</evidence>
<reference evidence="2 3" key="1">
    <citation type="submission" date="2021-06" db="EMBL/GenBank/DDBJ databases">
        <authorList>
            <person name="Palmer J.M."/>
        </authorList>
    </citation>
    <scope>NUCLEOTIDE SEQUENCE [LARGE SCALE GENOMIC DNA]</scope>
    <source>
        <strain evidence="2 3">MEX-2019</strain>
        <tissue evidence="2">Muscle</tissue>
    </source>
</reference>
<dbReference type="EMBL" id="JAHHUM010001475">
    <property type="protein sequence ID" value="KAK5611502.1"/>
    <property type="molecule type" value="Genomic_DNA"/>
</dbReference>
<protein>
    <submittedName>
        <fullName evidence="2">Uncharacterized protein</fullName>
    </submittedName>
</protein>
<proteinExistence type="predicted"/>
<feature type="compositionally biased region" description="Basic and acidic residues" evidence="1">
    <location>
        <begin position="122"/>
        <end position="139"/>
    </location>
</feature>
<gene>
    <name evidence="2" type="ORF">CRENBAI_015732</name>
</gene>